<evidence type="ECO:0000256" key="1">
    <source>
        <dbReference type="ARBA" id="ARBA00004141"/>
    </source>
</evidence>
<dbReference type="InterPro" id="IPR011701">
    <property type="entry name" value="MFS"/>
</dbReference>
<dbReference type="GO" id="GO:0022857">
    <property type="term" value="F:transmembrane transporter activity"/>
    <property type="evidence" value="ECO:0007669"/>
    <property type="project" value="InterPro"/>
</dbReference>
<evidence type="ECO:0000256" key="2">
    <source>
        <dbReference type="ARBA" id="ARBA00006727"/>
    </source>
</evidence>
<feature type="transmembrane region" description="Helical" evidence="4">
    <location>
        <begin position="149"/>
        <end position="172"/>
    </location>
</feature>
<feature type="transmembrane region" description="Helical" evidence="4">
    <location>
        <begin position="124"/>
        <end position="143"/>
    </location>
</feature>
<dbReference type="GeneID" id="36583221"/>
<protein>
    <submittedName>
        <fullName evidence="6">MFS general substrate transporter</fullName>
    </submittedName>
</protein>
<reference evidence="6 7" key="1">
    <citation type="submission" date="2016-04" db="EMBL/GenBank/DDBJ databases">
        <title>A degradative enzymes factory behind the ericoid mycorrhizal symbiosis.</title>
        <authorList>
            <consortium name="DOE Joint Genome Institute"/>
            <person name="Martino E."/>
            <person name="Morin E."/>
            <person name="Grelet G."/>
            <person name="Kuo A."/>
            <person name="Kohler A."/>
            <person name="Daghino S."/>
            <person name="Barry K."/>
            <person name="Choi C."/>
            <person name="Cichocki N."/>
            <person name="Clum A."/>
            <person name="Copeland A."/>
            <person name="Hainaut M."/>
            <person name="Haridas S."/>
            <person name="Labutti K."/>
            <person name="Lindquist E."/>
            <person name="Lipzen A."/>
            <person name="Khouja H.-R."/>
            <person name="Murat C."/>
            <person name="Ohm R."/>
            <person name="Olson A."/>
            <person name="Spatafora J."/>
            <person name="Veneault-Fourrey C."/>
            <person name="Henrissat B."/>
            <person name="Grigoriev I."/>
            <person name="Martin F."/>
            <person name="Perotto S."/>
        </authorList>
    </citation>
    <scope>NUCLEOTIDE SEQUENCE [LARGE SCALE GENOMIC DNA]</scope>
    <source>
        <strain evidence="6 7">E</strain>
    </source>
</reference>
<name>A0A2J6T3Y3_9HELO</name>
<feature type="transmembrane region" description="Helical" evidence="4">
    <location>
        <begin position="257"/>
        <end position="279"/>
    </location>
</feature>
<evidence type="ECO:0000259" key="5">
    <source>
        <dbReference type="PROSITE" id="PS50850"/>
    </source>
</evidence>
<evidence type="ECO:0000256" key="3">
    <source>
        <dbReference type="SAM" id="MobiDB-lite"/>
    </source>
</evidence>
<feature type="transmembrane region" description="Helical" evidence="4">
    <location>
        <begin position="184"/>
        <end position="204"/>
    </location>
</feature>
<evidence type="ECO:0000313" key="6">
    <source>
        <dbReference type="EMBL" id="PMD57738.1"/>
    </source>
</evidence>
<dbReference type="Gene3D" id="1.20.1250.20">
    <property type="entry name" value="MFS general substrate transporter like domains"/>
    <property type="match status" value="2"/>
</dbReference>
<keyword evidence="4" id="KW-1133">Transmembrane helix</keyword>
<dbReference type="PROSITE" id="PS50850">
    <property type="entry name" value="MFS"/>
    <property type="match status" value="1"/>
</dbReference>
<dbReference type="AlphaFoldDB" id="A0A2J6T3Y3"/>
<dbReference type="InterPro" id="IPR036259">
    <property type="entry name" value="MFS_trans_sf"/>
</dbReference>
<gene>
    <name evidence="6" type="ORF">K444DRAFT_533300</name>
</gene>
<feature type="transmembrane region" description="Helical" evidence="4">
    <location>
        <begin position="412"/>
        <end position="433"/>
    </location>
</feature>
<dbReference type="Pfam" id="PF07690">
    <property type="entry name" value="MFS_1"/>
    <property type="match status" value="1"/>
</dbReference>
<dbReference type="RefSeq" id="XP_024734642.1">
    <property type="nucleotide sequence ID" value="XM_024875141.1"/>
</dbReference>
<dbReference type="PANTHER" id="PTHR11360:SF234">
    <property type="entry name" value="MFS-TYPE TRANSPORTER DBAD-RELATED"/>
    <property type="match status" value="1"/>
</dbReference>
<evidence type="ECO:0000313" key="7">
    <source>
        <dbReference type="Proteomes" id="UP000235371"/>
    </source>
</evidence>
<feature type="transmembrane region" description="Helical" evidence="4">
    <location>
        <begin position="216"/>
        <end position="236"/>
    </location>
</feature>
<dbReference type="PANTHER" id="PTHR11360">
    <property type="entry name" value="MONOCARBOXYLATE TRANSPORTER"/>
    <property type="match status" value="1"/>
</dbReference>
<dbReference type="InterPro" id="IPR050327">
    <property type="entry name" value="Proton-linked_MCT"/>
</dbReference>
<keyword evidence="4" id="KW-0812">Transmembrane</keyword>
<comment type="similarity">
    <text evidence="2">Belongs to the major facilitator superfamily. Monocarboxylate porter (TC 2.A.1.13) family.</text>
</comment>
<organism evidence="6 7">
    <name type="scientific">Hyaloscypha bicolor E</name>
    <dbReference type="NCBI Taxonomy" id="1095630"/>
    <lineage>
        <taxon>Eukaryota</taxon>
        <taxon>Fungi</taxon>
        <taxon>Dikarya</taxon>
        <taxon>Ascomycota</taxon>
        <taxon>Pezizomycotina</taxon>
        <taxon>Leotiomycetes</taxon>
        <taxon>Helotiales</taxon>
        <taxon>Hyaloscyphaceae</taxon>
        <taxon>Hyaloscypha</taxon>
        <taxon>Hyaloscypha bicolor</taxon>
    </lineage>
</organism>
<feature type="region of interest" description="Disordered" evidence="3">
    <location>
        <begin position="1"/>
        <end position="36"/>
    </location>
</feature>
<dbReference type="OrthoDB" id="6509908at2759"/>
<feature type="transmembrane region" description="Helical" evidence="4">
    <location>
        <begin position="56"/>
        <end position="77"/>
    </location>
</feature>
<feature type="transmembrane region" description="Helical" evidence="4">
    <location>
        <begin position="346"/>
        <end position="374"/>
    </location>
</feature>
<feature type="transmembrane region" description="Helical" evidence="4">
    <location>
        <begin position="321"/>
        <end position="340"/>
    </location>
</feature>
<keyword evidence="7" id="KW-1185">Reference proteome</keyword>
<comment type="subcellular location">
    <subcellularLocation>
        <location evidence="1">Membrane</location>
        <topology evidence="1">Multi-pass membrane protein</topology>
    </subcellularLocation>
</comment>
<dbReference type="InParanoid" id="A0A2J6T3Y3"/>
<dbReference type="GO" id="GO:0016020">
    <property type="term" value="C:membrane"/>
    <property type="evidence" value="ECO:0007669"/>
    <property type="project" value="UniProtKB-SubCell"/>
</dbReference>
<sequence>MASTSNTTTVDFPPDFAEDKITSDSNSSLGGQEKPQVEQAIEDGQVDGGKSETLTALLQVVGAFFLMFNSWGVANTFGAYQTFYEGDLLKGQTPSQISWIGSIQAFLLLTVGGFITGPIFDAGYIRALVLFGSAAAVFGMMMTSICTEYWQVILAQGVVTGIGMGCMMLPSVAVMPQYFKTRRAFATGVAASGSSVGGIIYPTIFHELEPKIGFGWATRVIAFIMLATLMVPIAVMKAKVFPSQRRPLFDFQVLHKLDYDLFCFGTFFAFMGMYIPFYYVSSFSISHAIVNANLGFYLLTILNAASIFGRIIPNFFADKTGALNIMTPWVLFCGIIAYSWTSATSAGQIIVLCIFYGFFSGTLVSIIAPAVVVISPDLSLVGTHMGMNFGFTSLGLLIGNPVAGILLDQHGYIGPAMWCGTCNVLAGIFILAARVSKTGPVLMVKA</sequence>
<keyword evidence="4" id="KW-0472">Membrane</keyword>
<feature type="transmembrane region" description="Helical" evidence="4">
    <location>
        <begin position="285"/>
        <end position="309"/>
    </location>
</feature>
<dbReference type="InterPro" id="IPR020846">
    <property type="entry name" value="MFS_dom"/>
</dbReference>
<dbReference type="Proteomes" id="UP000235371">
    <property type="component" value="Unassembled WGS sequence"/>
</dbReference>
<evidence type="ECO:0000256" key="4">
    <source>
        <dbReference type="SAM" id="Phobius"/>
    </source>
</evidence>
<dbReference type="EMBL" id="KZ613843">
    <property type="protein sequence ID" value="PMD57738.1"/>
    <property type="molecule type" value="Genomic_DNA"/>
</dbReference>
<feature type="domain" description="Major facilitator superfamily (MFS) profile" evidence="5">
    <location>
        <begin position="55"/>
        <end position="446"/>
    </location>
</feature>
<feature type="transmembrane region" description="Helical" evidence="4">
    <location>
        <begin position="386"/>
        <end position="406"/>
    </location>
</feature>
<feature type="compositionally biased region" description="Polar residues" evidence="3">
    <location>
        <begin position="1"/>
        <end position="10"/>
    </location>
</feature>
<feature type="transmembrane region" description="Helical" evidence="4">
    <location>
        <begin position="97"/>
        <end position="117"/>
    </location>
</feature>
<dbReference type="SUPFAM" id="SSF103473">
    <property type="entry name" value="MFS general substrate transporter"/>
    <property type="match status" value="1"/>
</dbReference>
<proteinExistence type="inferred from homology"/>
<accession>A0A2J6T3Y3</accession>